<reference evidence="1 2" key="1">
    <citation type="journal article" date="2015" name="Genome Biol.">
        <title>Comparative genomics of Steinernema reveals deeply conserved gene regulatory networks.</title>
        <authorList>
            <person name="Dillman A.R."/>
            <person name="Macchietto M."/>
            <person name="Porter C.F."/>
            <person name="Rogers A."/>
            <person name="Williams B."/>
            <person name="Antoshechkin I."/>
            <person name="Lee M.M."/>
            <person name="Goodwin Z."/>
            <person name="Lu X."/>
            <person name="Lewis E.E."/>
            <person name="Goodrich-Blair H."/>
            <person name="Stock S.P."/>
            <person name="Adams B.J."/>
            <person name="Sternberg P.W."/>
            <person name="Mortazavi A."/>
        </authorList>
    </citation>
    <scope>NUCLEOTIDE SEQUENCE [LARGE SCALE GENOMIC DNA]</scope>
    <source>
        <strain evidence="1 2">ALL</strain>
    </source>
</reference>
<evidence type="ECO:0000313" key="1">
    <source>
        <dbReference type="EMBL" id="TKR64291.1"/>
    </source>
</evidence>
<reference evidence="1 2" key="2">
    <citation type="journal article" date="2019" name="G3 (Bethesda)">
        <title>Hybrid Assembly of the Genome of the Entomopathogenic Nematode Steinernema carpocapsae Identifies the X-Chromosome.</title>
        <authorList>
            <person name="Serra L."/>
            <person name="Macchietto M."/>
            <person name="Macias-Munoz A."/>
            <person name="McGill C.J."/>
            <person name="Rodriguez I.M."/>
            <person name="Rodriguez B."/>
            <person name="Murad R."/>
            <person name="Mortazavi A."/>
        </authorList>
    </citation>
    <scope>NUCLEOTIDE SEQUENCE [LARGE SCALE GENOMIC DNA]</scope>
    <source>
        <strain evidence="1 2">ALL</strain>
    </source>
</reference>
<dbReference type="EMBL" id="AZBU02000009">
    <property type="protein sequence ID" value="TKR64291.1"/>
    <property type="molecule type" value="Genomic_DNA"/>
</dbReference>
<keyword evidence="2" id="KW-1185">Reference proteome</keyword>
<dbReference type="Proteomes" id="UP000298663">
    <property type="component" value="Unassembled WGS sequence"/>
</dbReference>
<accession>A0A4U5M600</accession>
<name>A0A4U5M600_STECR</name>
<organism evidence="1 2">
    <name type="scientific">Steinernema carpocapsae</name>
    <name type="common">Entomopathogenic nematode</name>
    <dbReference type="NCBI Taxonomy" id="34508"/>
    <lineage>
        <taxon>Eukaryota</taxon>
        <taxon>Metazoa</taxon>
        <taxon>Ecdysozoa</taxon>
        <taxon>Nematoda</taxon>
        <taxon>Chromadorea</taxon>
        <taxon>Rhabditida</taxon>
        <taxon>Tylenchina</taxon>
        <taxon>Panagrolaimomorpha</taxon>
        <taxon>Strongyloidoidea</taxon>
        <taxon>Steinernematidae</taxon>
        <taxon>Steinernema</taxon>
    </lineage>
</organism>
<dbReference type="AlphaFoldDB" id="A0A4U5M600"/>
<proteinExistence type="predicted"/>
<gene>
    <name evidence="1" type="ORF">L596_024853</name>
</gene>
<sequence>MQTPNIEKTMFIDKYFAAPLPCAPLLPVPRVKQTNFLEFCDLEFFLLALDLNGPKTPKISENQGSCDHLLLFVSGPC</sequence>
<evidence type="ECO:0000313" key="2">
    <source>
        <dbReference type="Proteomes" id="UP000298663"/>
    </source>
</evidence>
<protein>
    <submittedName>
        <fullName evidence="1">Uncharacterized protein</fullName>
    </submittedName>
</protein>
<comment type="caution">
    <text evidence="1">The sequence shown here is derived from an EMBL/GenBank/DDBJ whole genome shotgun (WGS) entry which is preliminary data.</text>
</comment>